<keyword evidence="6" id="KW-0472">Membrane</keyword>
<evidence type="ECO:0000313" key="9">
    <source>
        <dbReference type="RefSeq" id="XP_014670202.1"/>
    </source>
</evidence>
<evidence type="ECO:0000256" key="1">
    <source>
        <dbReference type="ARBA" id="ARBA00004406"/>
    </source>
</evidence>
<comment type="similarity">
    <text evidence="2">Belongs to the ERF4 family.</text>
</comment>
<reference evidence="9" key="1">
    <citation type="submission" date="2025-08" db="UniProtKB">
        <authorList>
            <consortium name="RefSeq"/>
        </authorList>
    </citation>
    <scope>IDENTIFICATION</scope>
</reference>
<evidence type="ECO:0000259" key="7">
    <source>
        <dbReference type="Pfam" id="PF10256"/>
    </source>
</evidence>
<dbReference type="InterPro" id="IPR019383">
    <property type="entry name" value="Golgin_A_7/ERF4"/>
</dbReference>
<dbReference type="Proteomes" id="UP000695022">
    <property type="component" value="Unplaced"/>
</dbReference>
<dbReference type="PANTHER" id="PTHR13254">
    <property type="entry name" value="GOLGI AUTOANTIGEN, GOLGIN SUBFAMILY A, 7"/>
    <property type="match status" value="1"/>
</dbReference>
<evidence type="ECO:0000256" key="6">
    <source>
        <dbReference type="ARBA" id="ARBA00023136"/>
    </source>
</evidence>
<comment type="subcellular location">
    <subcellularLocation>
        <location evidence="1">Endoplasmic reticulum membrane</location>
        <topology evidence="1">Peripheral membrane protein</topology>
    </subcellularLocation>
</comment>
<name>A0ABM1EDD1_PRICU</name>
<accession>A0ABM1EDD1</accession>
<organism evidence="8 9">
    <name type="scientific">Priapulus caudatus</name>
    <name type="common">Priapulid worm</name>
    <dbReference type="NCBI Taxonomy" id="37621"/>
    <lineage>
        <taxon>Eukaryota</taxon>
        <taxon>Metazoa</taxon>
        <taxon>Ecdysozoa</taxon>
        <taxon>Scalidophora</taxon>
        <taxon>Priapulida</taxon>
        <taxon>Priapulimorpha</taxon>
        <taxon>Priapulimorphida</taxon>
        <taxon>Priapulidae</taxon>
        <taxon>Priapulus</taxon>
    </lineage>
</organism>
<evidence type="ECO:0000256" key="4">
    <source>
        <dbReference type="ARBA" id="ARBA00018463"/>
    </source>
</evidence>
<dbReference type="InterPro" id="IPR051371">
    <property type="entry name" value="Ras_palmitoyltransferase"/>
</dbReference>
<sequence length="141" mass="16289">MASAQVDRVPRTCCAKVFIQRDYSEGTFCRFQNKFPPELEGKVEPSVFEQTMNTLNSKYYEAERRASRTYCEGCLACLTAYVIYLCMDTHYEKCLKSIARYIQEQNKSVYLPRGLMIVDPIERGLRVVEICILHDTSGMKS</sequence>
<gene>
    <name evidence="9" type="primary">LOC106811171</name>
</gene>
<protein>
    <recommendedName>
        <fullName evidence="4">Ras modification protein ERF4</fullName>
    </recommendedName>
</protein>
<evidence type="ECO:0000256" key="2">
    <source>
        <dbReference type="ARBA" id="ARBA00007732"/>
    </source>
</evidence>
<keyword evidence="8" id="KW-1185">Reference proteome</keyword>
<keyword evidence="5" id="KW-0256">Endoplasmic reticulum</keyword>
<evidence type="ECO:0000256" key="5">
    <source>
        <dbReference type="ARBA" id="ARBA00022824"/>
    </source>
</evidence>
<evidence type="ECO:0000256" key="3">
    <source>
        <dbReference type="ARBA" id="ARBA00011396"/>
    </source>
</evidence>
<dbReference type="GeneID" id="106811171"/>
<dbReference type="Pfam" id="PF10256">
    <property type="entry name" value="Erf4"/>
    <property type="match status" value="1"/>
</dbReference>
<evidence type="ECO:0000313" key="8">
    <source>
        <dbReference type="Proteomes" id="UP000695022"/>
    </source>
</evidence>
<proteinExistence type="inferred from homology"/>
<dbReference type="RefSeq" id="XP_014670202.1">
    <property type="nucleotide sequence ID" value="XM_014814716.1"/>
</dbReference>
<feature type="domain" description="Golgin subfamily A member 7/ERF4" evidence="7">
    <location>
        <begin position="17"/>
        <end position="129"/>
    </location>
</feature>
<dbReference type="PANTHER" id="PTHR13254:SF0">
    <property type="entry name" value="GOLGIN SUBFAMILY A MEMBER 7_ERF4 DOMAIN-CONTAINING PROTEIN"/>
    <property type="match status" value="1"/>
</dbReference>
<comment type="subunit">
    <text evidence="3">Interacts with ERF2.</text>
</comment>